<evidence type="ECO:0000256" key="5">
    <source>
        <dbReference type="ARBA" id="ARBA00022605"/>
    </source>
</evidence>
<dbReference type="PANTHER" id="PTHR43808">
    <property type="entry name" value="ACETYLORNITHINE DEACETYLASE"/>
    <property type="match status" value="1"/>
</dbReference>
<dbReference type="GO" id="GO:0046872">
    <property type="term" value="F:metal ion binding"/>
    <property type="evidence" value="ECO:0007669"/>
    <property type="project" value="UniProtKB-KW"/>
</dbReference>
<evidence type="ECO:0000259" key="10">
    <source>
        <dbReference type="Pfam" id="PF07687"/>
    </source>
</evidence>
<dbReference type="CDD" id="cd03894">
    <property type="entry name" value="M20_ArgE"/>
    <property type="match status" value="1"/>
</dbReference>
<dbReference type="PANTHER" id="PTHR43808:SF1">
    <property type="entry name" value="ACETYLORNITHINE DEACETYLASE"/>
    <property type="match status" value="1"/>
</dbReference>
<reference evidence="12" key="1">
    <citation type="journal article" date="2019" name="Int. J. Syst. Evol. Microbiol.">
        <title>The Global Catalogue of Microorganisms (GCM) 10K type strain sequencing project: providing services to taxonomists for standard genome sequencing and annotation.</title>
        <authorList>
            <consortium name="The Broad Institute Genomics Platform"/>
            <consortium name="The Broad Institute Genome Sequencing Center for Infectious Disease"/>
            <person name="Wu L."/>
            <person name="Ma J."/>
        </authorList>
    </citation>
    <scope>NUCLEOTIDE SEQUENCE [LARGE SCALE GENOMIC DNA]</scope>
    <source>
        <strain evidence="12">JCM 19134</strain>
    </source>
</reference>
<comment type="similarity">
    <text evidence="2">Belongs to the peptidase M20A family. ArgE subfamily.</text>
</comment>
<evidence type="ECO:0000256" key="6">
    <source>
        <dbReference type="ARBA" id="ARBA00022723"/>
    </source>
</evidence>
<dbReference type="SUPFAM" id="SSF55031">
    <property type="entry name" value="Bacterial exopeptidase dimerisation domain"/>
    <property type="match status" value="1"/>
</dbReference>
<dbReference type="GO" id="GO:0006526">
    <property type="term" value="P:L-arginine biosynthetic process"/>
    <property type="evidence" value="ECO:0007669"/>
    <property type="project" value="UniProtKB-KW"/>
</dbReference>
<comment type="caution">
    <text evidence="11">The sequence shown here is derived from an EMBL/GenBank/DDBJ whole genome shotgun (WGS) entry which is preliminary data.</text>
</comment>
<gene>
    <name evidence="11" type="primary">argE</name>
    <name evidence="11" type="ORF">GCM10025791_19590</name>
</gene>
<keyword evidence="5" id="KW-0028">Amino-acid biosynthesis</keyword>
<evidence type="ECO:0000256" key="7">
    <source>
        <dbReference type="ARBA" id="ARBA00022801"/>
    </source>
</evidence>
<dbReference type="GO" id="GO:0008777">
    <property type="term" value="F:acetylornithine deacetylase activity"/>
    <property type="evidence" value="ECO:0007669"/>
    <property type="project" value="TreeGrafter"/>
</dbReference>
<sequence length="384" mass="41754">MTRPTLATVKHQLSQLVACQSVSSALPSLDQSNRGVIDLLANWLEDLGFRCEILPIEEQTNKANLLATLGQGSGGLVLAGHTDTVPYNAEKWQQDPFQLKEHNECWYGLGATDMKGFFPVALAAAAQFKSEQLTAPLMILATADEESSMCGARALVEQGRPKGRYAVIGEPTSLRPVRAHKGIMMEAIRITGQAGHSSNPSLGRNALEDMHLVLAELLAFRGELQRQYQNPLFEINYPTLNPGYIHGGDNPNRICGHCELHFDLRPLPGMDLVQLRGLIETRLGKLQQASGMAIQFESLFPGVPAYEQAQNSALVAAAEKLTGFNAEAVAFATEAPFLQQLGHETIVMGPGSIDQAHQPNEFIAISQIDPAIHTVTGLIRQFCL</sequence>
<organism evidence="11 12">
    <name type="scientific">Halioxenophilus aromaticivorans</name>
    <dbReference type="NCBI Taxonomy" id="1306992"/>
    <lineage>
        <taxon>Bacteria</taxon>
        <taxon>Pseudomonadati</taxon>
        <taxon>Pseudomonadota</taxon>
        <taxon>Gammaproteobacteria</taxon>
        <taxon>Alteromonadales</taxon>
        <taxon>Alteromonadaceae</taxon>
        <taxon>Halioxenophilus</taxon>
    </lineage>
</organism>
<dbReference type="Pfam" id="PF07687">
    <property type="entry name" value="M20_dimer"/>
    <property type="match status" value="1"/>
</dbReference>
<dbReference type="Gene3D" id="3.30.70.360">
    <property type="match status" value="1"/>
</dbReference>
<evidence type="ECO:0000313" key="12">
    <source>
        <dbReference type="Proteomes" id="UP001409585"/>
    </source>
</evidence>
<dbReference type="Proteomes" id="UP001409585">
    <property type="component" value="Unassembled WGS sequence"/>
</dbReference>
<dbReference type="Pfam" id="PF01546">
    <property type="entry name" value="Peptidase_M20"/>
    <property type="match status" value="1"/>
</dbReference>
<comment type="subcellular location">
    <subcellularLocation>
        <location evidence="1">Cytoplasm</location>
    </subcellularLocation>
</comment>
<keyword evidence="6" id="KW-0479">Metal-binding</keyword>
<name>A0AAV3U1Z8_9ALTE</name>
<evidence type="ECO:0000256" key="1">
    <source>
        <dbReference type="ARBA" id="ARBA00004496"/>
    </source>
</evidence>
<dbReference type="NCBIfam" id="NF003474">
    <property type="entry name" value="PRK05111.1"/>
    <property type="match status" value="1"/>
</dbReference>
<dbReference type="FunFam" id="3.30.70.360:FF:000003">
    <property type="entry name" value="Acetylornithine deacetylase"/>
    <property type="match status" value="1"/>
</dbReference>
<evidence type="ECO:0000256" key="3">
    <source>
        <dbReference type="ARBA" id="ARBA00022490"/>
    </source>
</evidence>
<dbReference type="Gene3D" id="3.40.630.10">
    <property type="entry name" value="Zn peptidases"/>
    <property type="match status" value="1"/>
</dbReference>
<keyword evidence="4" id="KW-0055">Arginine biosynthesis</keyword>
<dbReference type="InterPro" id="IPR011650">
    <property type="entry name" value="Peptidase_M20_dimer"/>
</dbReference>
<keyword evidence="9" id="KW-0170">Cobalt</keyword>
<evidence type="ECO:0000313" key="11">
    <source>
        <dbReference type="EMBL" id="GAA4941262.1"/>
    </source>
</evidence>
<proteinExistence type="inferred from homology"/>
<dbReference type="InterPro" id="IPR050072">
    <property type="entry name" value="Peptidase_M20A"/>
</dbReference>
<feature type="domain" description="Peptidase M20 dimerisation" evidence="10">
    <location>
        <begin position="179"/>
        <end position="286"/>
    </location>
</feature>
<dbReference type="InterPro" id="IPR010169">
    <property type="entry name" value="AcOrn-deacetyl"/>
</dbReference>
<dbReference type="RefSeq" id="WP_345420885.1">
    <property type="nucleotide sequence ID" value="NZ_AP031496.1"/>
</dbReference>
<accession>A0AAV3U1Z8</accession>
<dbReference type="InterPro" id="IPR036264">
    <property type="entry name" value="Bact_exopeptidase_dim_dom"/>
</dbReference>
<dbReference type="InterPro" id="IPR002933">
    <property type="entry name" value="Peptidase_M20"/>
</dbReference>
<keyword evidence="3" id="KW-0963">Cytoplasm</keyword>
<dbReference type="EMBL" id="BAABLX010000012">
    <property type="protein sequence ID" value="GAA4941262.1"/>
    <property type="molecule type" value="Genomic_DNA"/>
</dbReference>
<keyword evidence="7" id="KW-0378">Hydrolase</keyword>
<evidence type="ECO:0000256" key="9">
    <source>
        <dbReference type="ARBA" id="ARBA00023285"/>
    </source>
</evidence>
<evidence type="ECO:0000256" key="4">
    <source>
        <dbReference type="ARBA" id="ARBA00022571"/>
    </source>
</evidence>
<keyword evidence="12" id="KW-1185">Reference proteome</keyword>
<dbReference type="NCBIfam" id="TIGR01892">
    <property type="entry name" value="AcOrn-deacetyl"/>
    <property type="match status" value="1"/>
</dbReference>
<evidence type="ECO:0000256" key="8">
    <source>
        <dbReference type="ARBA" id="ARBA00022833"/>
    </source>
</evidence>
<evidence type="ECO:0000256" key="2">
    <source>
        <dbReference type="ARBA" id="ARBA00005691"/>
    </source>
</evidence>
<protein>
    <submittedName>
        <fullName evidence="11">Acetylornithine deacetylase</fullName>
    </submittedName>
</protein>
<keyword evidence="8" id="KW-0862">Zinc</keyword>
<dbReference type="AlphaFoldDB" id="A0AAV3U1Z8"/>
<dbReference type="GO" id="GO:0005737">
    <property type="term" value="C:cytoplasm"/>
    <property type="evidence" value="ECO:0007669"/>
    <property type="project" value="UniProtKB-SubCell"/>
</dbReference>
<dbReference type="SUPFAM" id="SSF53187">
    <property type="entry name" value="Zn-dependent exopeptidases"/>
    <property type="match status" value="1"/>
</dbReference>